<dbReference type="SUPFAM" id="SSF159245">
    <property type="entry name" value="AttH-like"/>
    <property type="match status" value="1"/>
</dbReference>
<sequence>MHAQKVSRAGYVNDYIRGGKKALELRLGDWTLQSEQGESWLCNIQTNDFTVQWKAKQTQPPWFQGLNGFSQKGPTLSESSYYITLPHLQVEGTLEWDGKRHAVTGSFWMDHEWSSTVLSPNAAGWDWVGLQGNAGQSIMAFRIRPKNPNDPVIWKYAAQRDNAGHVHVYNQVKFETLQQWLSPHTGIRYPVSQALHLDDETYTLIPLFADQELDARGSTGNQYWEGAVQVTGPSANSAWGKGYLEMTGYDRPMTL</sequence>
<proteinExistence type="predicted"/>
<keyword evidence="3" id="KW-1185">Reference proteome</keyword>
<evidence type="ECO:0000259" key="1">
    <source>
        <dbReference type="Pfam" id="PF07143"/>
    </source>
</evidence>
<dbReference type="EMBL" id="BSOJ01000009">
    <property type="protein sequence ID" value="GLR25776.1"/>
    <property type="molecule type" value="Genomic_DNA"/>
</dbReference>
<dbReference type="PANTHER" id="PTHR38591">
    <property type="entry name" value="HYDROLASE"/>
    <property type="match status" value="1"/>
</dbReference>
<organism evidence="2 3">
    <name type="scientific">Limnobacter litoralis</name>
    <dbReference type="NCBI Taxonomy" id="481366"/>
    <lineage>
        <taxon>Bacteria</taxon>
        <taxon>Pseudomonadati</taxon>
        <taxon>Pseudomonadota</taxon>
        <taxon>Betaproteobacteria</taxon>
        <taxon>Burkholderiales</taxon>
        <taxon>Burkholderiaceae</taxon>
        <taxon>Limnobacter</taxon>
    </lineage>
</organism>
<comment type="caution">
    <text evidence="2">The sequence shown here is derived from an EMBL/GenBank/DDBJ whole genome shotgun (WGS) entry which is preliminary data.</text>
</comment>
<evidence type="ECO:0000313" key="2">
    <source>
        <dbReference type="EMBL" id="GLR25776.1"/>
    </source>
</evidence>
<reference evidence="3" key="1">
    <citation type="journal article" date="2019" name="Int. J. Syst. Evol. Microbiol.">
        <title>The Global Catalogue of Microorganisms (GCM) 10K type strain sequencing project: providing services to taxonomists for standard genome sequencing and annotation.</title>
        <authorList>
            <consortium name="The Broad Institute Genomics Platform"/>
            <consortium name="The Broad Institute Genome Sequencing Center for Infectious Disease"/>
            <person name="Wu L."/>
            <person name="Ma J."/>
        </authorList>
    </citation>
    <scope>NUCLEOTIDE SEQUENCE [LARGE SCALE GENOMIC DNA]</scope>
    <source>
        <strain evidence="3">NBRC 105857</strain>
    </source>
</reference>
<dbReference type="PANTHER" id="PTHR38591:SF1">
    <property type="entry name" value="BLL1000 PROTEIN"/>
    <property type="match status" value="1"/>
</dbReference>
<accession>A0ABQ5YQQ8</accession>
<dbReference type="Proteomes" id="UP001156664">
    <property type="component" value="Unassembled WGS sequence"/>
</dbReference>
<dbReference type="InterPro" id="IPR010791">
    <property type="entry name" value="AttH_dom"/>
</dbReference>
<gene>
    <name evidence="2" type="ORF">GCM10007875_08640</name>
</gene>
<dbReference type="Gene3D" id="2.40.370.10">
    <property type="entry name" value="AttH-like domain"/>
    <property type="match status" value="2"/>
</dbReference>
<dbReference type="InterPro" id="IPR023374">
    <property type="entry name" value="AttH-like_dom_sf"/>
</dbReference>
<feature type="domain" description="AttH" evidence="1">
    <location>
        <begin position="2"/>
        <end position="115"/>
    </location>
</feature>
<evidence type="ECO:0000313" key="3">
    <source>
        <dbReference type="Proteomes" id="UP001156664"/>
    </source>
</evidence>
<dbReference type="Pfam" id="PF17186">
    <property type="entry name" value="Lipocalin_9"/>
    <property type="match status" value="1"/>
</dbReference>
<protein>
    <recommendedName>
        <fullName evidence="1">AttH domain-containing protein</fullName>
    </recommendedName>
</protein>
<dbReference type="Pfam" id="PF07143">
    <property type="entry name" value="CrtC"/>
    <property type="match status" value="1"/>
</dbReference>
<name>A0ABQ5YQQ8_9BURK</name>